<accession>A0A7K5ZVZ0</accession>
<dbReference type="PANTHER" id="PTHR12296">
    <property type="entry name" value="DENN DOMAIN-CONTAINING PROTEIN 4"/>
    <property type="match status" value="1"/>
</dbReference>
<organism evidence="2 3">
    <name type="scientific">Onychorhynchus coronatus</name>
    <name type="common">Royal flycatcher</name>
    <dbReference type="NCBI Taxonomy" id="360224"/>
    <lineage>
        <taxon>Eukaryota</taxon>
        <taxon>Metazoa</taxon>
        <taxon>Chordata</taxon>
        <taxon>Craniata</taxon>
        <taxon>Vertebrata</taxon>
        <taxon>Euteleostomi</taxon>
        <taxon>Archelosauria</taxon>
        <taxon>Archosauria</taxon>
        <taxon>Dinosauria</taxon>
        <taxon>Saurischia</taxon>
        <taxon>Theropoda</taxon>
        <taxon>Coelurosauria</taxon>
        <taxon>Aves</taxon>
        <taxon>Neognathae</taxon>
        <taxon>Neoaves</taxon>
        <taxon>Telluraves</taxon>
        <taxon>Australaves</taxon>
        <taxon>Passeriformes</taxon>
        <taxon>Tyrannidae</taxon>
        <taxon>Onychorhynchus</taxon>
    </lineage>
</organism>
<keyword evidence="3" id="KW-1185">Reference proteome</keyword>
<dbReference type="EMBL" id="VZRK01000149">
    <property type="protein sequence ID" value="NWU81635.1"/>
    <property type="molecule type" value="Genomic_DNA"/>
</dbReference>
<evidence type="ECO:0000313" key="2">
    <source>
        <dbReference type="EMBL" id="NWU81635.1"/>
    </source>
</evidence>
<sequence length="582" mass="67241">REVKDHLNYEHRVFNSEEFLKTRAIRDQPFYKKVLETYMFHSFLKARLNRKMDAFARLELSTQSEEDRFDLTFHTPRRLTMEKMASKRLTPEQKISRRMVMSLPNLQDIKLPEGPTRNSSLRRTGTGVAALSWCSFLAVKMPSKSISTFKIPEIHFPLMFQCVHSYYTDFFNHLSKAINTSPPENSALLARYFYLRGLISLMQGKLLNALSDFQNLEKTDLRIFPTDLVRKIVETMPPSECLQAERKPELKRLISRVMEKQREVLKADDHVKNFELPKTHMQLDDFVKRIQESGIVRDIDTIHRLFDALTVGQQKQIDPETFRDFYNYWKETEAEAQEVNLPPAVIEHLDKNECVYKLSCSVKTNCGVGKIALTQKRLFLLTEGGRPGYVQIAAFRDIEDVKSTTVAFLLLRIPTLRIKTLSKKAVFEANLKTECDLWYLIVKEMWAGKKMADDHKDPQYIQQALTNVLLMDAVVGALQSSKSIYAASKLSYFDRMKNEVPMMVPKTTSETLKHKINPSAGETFPQAIDVLLYTPGHLDPSERLGNAHPKLWCALNEGRVVVFDASTWSIQQHCFRMGRSKL</sequence>
<dbReference type="Pfam" id="PF25570">
    <property type="entry name" value="TPR_DENND3"/>
    <property type="match status" value="1"/>
</dbReference>
<feature type="domain" description="UDENN" evidence="1">
    <location>
        <begin position="1"/>
        <end position="54"/>
    </location>
</feature>
<dbReference type="GO" id="GO:0031410">
    <property type="term" value="C:cytoplasmic vesicle"/>
    <property type="evidence" value="ECO:0007669"/>
    <property type="project" value="TreeGrafter"/>
</dbReference>
<feature type="non-terminal residue" evidence="2">
    <location>
        <position position="1"/>
    </location>
</feature>
<dbReference type="AlphaFoldDB" id="A0A7K5ZVZ0"/>
<dbReference type="PROSITE" id="PS50211">
    <property type="entry name" value="DENN"/>
    <property type="match status" value="1"/>
</dbReference>
<feature type="non-terminal residue" evidence="2">
    <location>
        <position position="582"/>
    </location>
</feature>
<gene>
    <name evidence="2" type="primary">Dennd3</name>
    <name evidence="2" type="ORF">ONYCOR_R10356</name>
</gene>
<dbReference type="GO" id="GO:0032483">
    <property type="term" value="P:regulation of Rab protein signal transduction"/>
    <property type="evidence" value="ECO:0007669"/>
    <property type="project" value="TreeGrafter"/>
</dbReference>
<dbReference type="GO" id="GO:0005085">
    <property type="term" value="F:guanyl-nucleotide exchange factor activity"/>
    <property type="evidence" value="ECO:0007669"/>
    <property type="project" value="UniProtKB-ARBA"/>
</dbReference>
<comment type="caution">
    <text evidence="2">The sequence shown here is derived from an EMBL/GenBank/DDBJ whole genome shotgun (WGS) entry which is preliminary data.</text>
</comment>
<dbReference type="OrthoDB" id="6019893at2759"/>
<evidence type="ECO:0000259" key="1">
    <source>
        <dbReference type="PROSITE" id="PS50211"/>
    </source>
</evidence>
<dbReference type="InterPro" id="IPR051696">
    <property type="entry name" value="DENN_Domain_GEFs"/>
</dbReference>
<protein>
    <submittedName>
        <fullName evidence="2">DEND3 protein</fullName>
    </submittedName>
</protein>
<dbReference type="Proteomes" id="UP000550309">
    <property type="component" value="Unassembled WGS sequence"/>
</dbReference>
<proteinExistence type="predicted"/>
<dbReference type="PANTHER" id="PTHR12296:SF21">
    <property type="entry name" value="DENN DOMAIN-CONTAINING PROTEIN 3"/>
    <property type="match status" value="1"/>
</dbReference>
<evidence type="ECO:0000313" key="3">
    <source>
        <dbReference type="Proteomes" id="UP000550309"/>
    </source>
</evidence>
<dbReference type="InterPro" id="IPR037516">
    <property type="entry name" value="Tripartite_DENN"/>
</dbReference>
<dbReference type="InterPro" id="IPR057977">
    <property type="entry name" value="TPR_DENND3"/>
</dbReference>
<reference evidence="2 3" key="1">
    <citation type="submission" date="2019-09" db="EMBL/GenBank/DDBJ databases">
        <title>Bird 10,000 Genomes (B10K) Project - Family phase.</title>
        <authorList>
            <person name="Zhang G."/>
        </authorList>
    </citation>
    <scope>NUCLEOTIDE SEQUENCE [LARGE SCALE GENOMIC DNA]</scope>
    <source>
        <strain evidence="2">B10K-DU-028-75</strain>
        <tissue evidence="2">Mixed tissue sample</tissue>
    </source>
</reference>
<name>A0A7K5ZVZ0_ONYCO</name>